<evidence type="ECO:0000256" key="5">
    <source>
        <dbReference type="ARBA" id="ARBA00022729"/>
    </source>
</evidence>
<evidence type="ECO:0000256" key="3">
    <source>
        <dbReference type="ARBA" id="ARBA00006347"/>
    </source>
</evidence>
<comment type="caution">
    <text evidence="16">The sequence shown here is derived from an EMBL/GenBank/DDBJ whole genome shotgun (WGS) entry which is preliminary data.</text>
</comment>
<comment type="catalytic activity">
    <reaction evidence="1 14">
        <text>Catalyzes the rearrangement of -S-S- bonds in proteins.</text>
        <dbReference type="EC" id="5.3.4.1"/>
    </reaction>
</comment>
<feature type="domain" description="Thioredoxin" evidence="15">
    <location>
        <begin position="357"/>
        <end position="485"/>
    </location>
</feature>
<organism evidence="16 17">
    <name type="scientific">Rubroshorea leprosula</name>
    <dbReference type="NCBI Taxonomy" id="152421"/>
    <lineage>
        <taxon>Eukaryota</taxon>
        <taxon>Viridiplantae</taxon>
        <taxon>Streptophyta</taxon>
        <taxon>Embryophyta</taxon>
        <taxon>Tracheophyta</taxon>
        <taxon>Spermatophyta</taxon>
        <taxon>Magnoliopsida</taxon>
        <taxon>eudicotyledons</taxon>
        <taxon>Gunneridae</taxon>
        <taxon>Pentapetalae</taxon>
        <taxon>rosids</taxon>
        <taxon>malvids</taxon>
        <taxon>Malvales</taxon>
        <taxon>Dipterocarpaceae</taxon>
        <taxon>Rubroshorea</taxon>
    </lineage>
</organism>
<dbReference type="FunFam" id="3.40.30.10:FF:000152">
    <property type="entry name" value="Protein disulfide-isomerase"/>
    <property type="match status" value="1"/>
</dbReference>
<dbReference type="NCBIfam" id="TIGR01126">
    <property type="entry name" value="pdi_dom"/>
    <property type="match status" value="2"/>
</dbReference>
<dbReference type="GO" id="GO:0006457">
    <property type="term" value="P:protein folding"/>
    <property type="evidence" value="ECO:0007669"/>
    <property type="project" value="TreeGrafter"/>
</dbReference>
<dbReference type="Pfam" id="PF13848">
    <property type="entry name" value="Thioredoxin_6"/>
    <property type="match status" value="1"/>
</dbReference>
<feature type="domain" description="Thioredoxin" evidence="15">
    <location>
        <begin position="15"/>
        <end position="144"/>
    </location>
</feature>
<dbReference type="AlphaFoldDB" id="A0AAV5HFN6"/>
<evidence type="ECO:0000256" key="1">
    <source>
        <dbReference type="ARBA" id="ARBA00001182"/>
    </source>
</evidence>
<evidence type="ECO:0000313" key="17">
    <source>
        <dbReference type="Proteomes" id="UP001054252"/>
    </source>
</evidence>
<dbReference type="FunFam" id="3.40.30.10:FF:000184">
    <property type="entry name" value="Protein disulfide-isomerase"/>
    <property type="match status" value="1"/>
</dbReference>
<dbReference type="InterPro" id="IPR036249">
    <property type="entry name" value="Thioredoxin-like_sf"/>
</dbReference>
<gene>
    <name evidence="16" type="ORF">SLEP1_g1991</name>
</gene>
<evidence type="ECO:0000256" key="8">
    <source>
        <dbReference type="ARBA" id="ARBA00023157"/>
    </source>
</evidence>
<dbReference type="GO" id="GO:0003756">
    <property type="term" value="F:protein disulfide isomerase activity"/>
    <property type="evidence" value="ECO:0007669"/>
    <property type="project" value="UniProtKB-EC"/>
</dbReference>
<dbReference type="PROSITE" id="PS00194">
    <property type="entry name" value="THIOREDOXIN_1"/>
    <property type="match status" value="2"/>
</dbReference>
<dbReference type="Gene3D" id="3.40.30.10">
    <property type="entry name" value="Glutaredoxin"/>
    <property type="match status" value="4"/>
</dbReference>
<evidence type="ECO:0000256" key="2">
    <source>
        <dbReference type="ARBA" id="ARBA00004319"/>
    </source>
</evidence>
<feature type="disulfide bond" description="Redox-active" evidence="12">
    <location>
        <begin position="407"/>
        <end position="410"/>
    </location>
</feature>
<keyword evidence="8 12" id="KW-1015">Disulfide bond</keyword>
<dbReference type="FunFam" id="3.40.30.10:FF:000143">
    <property type="entry name" value="Protein disulfide-isomerase"/>
    <property type="match status" value="1"/>
</dbReference>
<evidence type="ECO:0000256" key="11">
    <source>
        <dbReference type="ARBA" id="ARBA00023284"/>
    </source>
</evidence>
<dbReference type="InterPro" id="IPR005788">
    <property type="entry name" value="PDI_thioredoxin-like_dom"/>
</dbReference>
<comment type="similarity">
    <text evidence="3 13">Belongs to the protein disulfide isomerase family.</text>
</comment>
<dbReference type="Proteomes" id="UP001054252">
    <property type="component" value="Unassembled WGS sequence"/>
</dbReference>
<name>A0AAV5HFN6_9ROSI</name>
<accession>A0AAV5HFN6</accession>
<dbReference type="CDD" id="cd02995">
    <property type="entry name" value="PDI_a_PDI_a'_C"/>
    <property type="match status" value="1"/>
</dbReference>
<keyword evidence="5 14" id="KW-0732">Signal</keyword>
<dbReference type="PANTHER" id="PTHR18929:SF132">
    <property type="entry name" value="PROTEIN DISULFIDE-ISOMERASE A3"/>
    <property type="match status" value="1"/>
</dbReference>
<keyword evidence="17" id="KW-1185">Reference proteome</keyword>
<dbReference type="InterPro" id="IPR017937">
    <property type="entry name" value="Thioredoxin_CS"/>
</dbReference>
<dbReference type="EC" id="5.3.4.1" evidence="4 14"/>
<evidence type="ECO:0000256" key="14">
    <source>
        <dbReference type="RuleBase" id="RU361130"/>
    </source>
</evidence>
<evidence type="ECO:0000256" key="6">
    <source>
        <dbReference type="ARBA" id="ARBA00022737"/>
    </source>
</evidence>
<feature type="disulfide bond" description="Redox-active" evidence="12">
    <location>
        <begin position="62"/>
        <end position="65"/>
    </location>
</feature>
<dbReference type="PANTHER" id="PTHR18929">
    <property type="entry name" value="PROTEIN DISULFIDE ISOMERASE"/>
    <property type="match status" value="1"/>
</dbReference>
<comment type="subcellular location">
    <subcellularLocation>
        <location evidence="2">Endoplasmic reticulum lumen</location>
    </subcellularLocation>
</comment>
<dbReference type="GO" id="GO:0005788">
    <property type="term" value="C:endoplasmic reticulum lumen"/>
    <property type="evidence" value="ECO:0007669"/>
    <property type="project" value="UniProtKB-SubCell"/>
</dbReference>
<sequence>MAVGVPIWFSLLVLTAVASSLAQISAEETESKEFVLTLDNSNFSDTVSKHKFIVVEFYAPWCGHCKKLAPEYEKAASILSSHDPPIVLAKVDANEEANKELANQHEVRGYPTVKILRNEGKVIQEYKGPRDADGIVDYLKKQSGPASAEIKSAEDASSLIEDKKIVIVGVFPKFSGEEFENYIAFAEKLRSDYEFGHTLNAKHLPRGESSVSGPLVRLFKPFDELFVDSQDFNVEALEKFVQESSVPLVTVFNNDPSNHPFVVKFFNTPDAKAMLFMNFSSEAADSFKSKYREVAEKYRGTGISFLLGDVEASQNAFEYFGLQDSQAPLVIIQTNDGKKYLNANLESDHIAPWMQDFKEGKVRPFIKSEVIPAENNEPVKVVVADSLEDMVLNSKKNVLLEFYAPWCGHCKKLAPILDEVAVHYEKEADVVIAKFDATANDITNDSFNVQGFPTVYFRSASGKISSYEGGRTKEDIIDFIEKNRDKAAHQESESPKDEL</sequence>
<dbReference type="PROSITE" id="PS51352">
    <property type="entry name" value="THIOREDOXIN_2"/>
    <property type="match status" value="2"/>
</dbReference>
<dbReference type="PRINTS" id="PR00421">
    <property type="entry name" value="THIOREDOXIN"/>
</dbReference>
<dbReference type="NCBIfam" id="TIGR01130">
    <property type="entry name" value="ER_PDI_fam"/>
    <property type="match status" value="1"/>
</dbReference>
<keyword evidence="10 14" id="KW-0413">Isomerase</keyword>
<evidence type="ECO:0000256" key="13">
    <source>
        <dbReference type="RuleBase" id="RU004208"/>
    </source>
</evidence>
<dbReference type="EMBL" id="BPVZ01000002">
    <property type="protein sequence ID" value="GKU87623.1"/>
    <property type="molecule type" value="Genomic_DNA"/>
</dbReference>
<dbReference type="InterPro" id="IPR005792">
    <property type="entry name" value="Prot_disulphide_isomerase"/>
</dbReference>
<evidence type="ECO:0000256" key="4">
    <source>
        <dbReference type="ARBA" id="ARBA00012723"/>
    </source>
</evidence>
<evidence type="ECO:0000256" key="7">
    <source>
        <dbReference type="ARBA" id="ARBA00022824"/>
    </source>
</evidence>
<evidence type="ECO:0000313" key="16">
    <source>
        <dbReference type="EMBL" id="GKU87623.1"/>
    </source>
</evidence>
<reference evidence="16 17" key="1">
    <citation type="journal article" date="2021" name="Commun. Biol.">
        <title>The genome of Shorea leprosula (Dipterocarpaceae) highlights the ecological relevance of drought in aseasonal tropical rainforests.</title>
        <authorList>
            <person name="Ng K.K.S."/>
            <person name="Kobayashi M.J."/>
            <person name="Fawcett J.A."/>
            <person name="Hatakeyama M."/>
            <person name="Paape T."/>
            <person name="Ng C.H."/>
            <person name="Ang C.C."/>
            <person name="Tnah L.H."/>
            <person name="Lee C.T."/>
            <person name="Nishiyama T."/>
            <person name="Sese J."/>
            <person name="O'Brien M.J."/>
            <person name="Copetti D."/>
            <person name="Mohd Noor M.I."/>
            <person name="Ong R.C."/>
            <person name="Putra M."/>
            <person name="Sireger I.Z."/>
            <person name="Indrioko S."/>
            <person name="Kosugi Y."/>
            <person name="Izuno A."/>
            <person name="Isagi Y."/>
            <person name="Lee S.L."/>
            <person name="Shimizu K.K."/>
        </authorList>
    </citation>
    <scope>NUCLEOTIDE SEQUENCE [LARGE SCALE GENOMIC DNA]</scope>
    <source>
        <strain evidence="16">214</strain>
    </source>
</reference>
<proteinExistence type="inferred from homology"/>
<dbReference type="CDD" id="cd02961">
    <property type="entry name" value="PDI_a_family"/>
    <property type="match status" value="1"/>
</dbReference>
<dbReference type="Pfam" id="PF00085">
    <property type="entry name" value="Thioredoxin"/>
    <property type="match status" value="2"/>
</dbReference>
<protein>
    <recommendedName>
        <fullName evidence="4 14">Protein disulfide-isomerase</fullName>
        <ecNumber evidence="4 14">5.3.4.1</ecNumber>
    </recommendedName>
</protein>
<feature type="signal peptide" evidence="14">
    <location>
        <begin position="1"/>
        <end position="26"/>
    </location>
</feature>
<dbReference type="CDD" id="cd02982">
    <property type="entry name" value="PDI_b'_family"/>
    <property type="match status" value="1"/>
</dbReference>
<evidence type="ECO:0000256" key="9">
    <source>
        <dbReference type="ARBA" id="ARBA00023180"/>
    </source>
</evidence>
<feature type="chain" id="PRO_5043106412" description="Protein disulfide-isomerase" evidence="14">
    <location>
        <begin position="27"/>
        <end position="499"/>
    </location>
</feature>
<dbReference type="CDD" id="cd02981">
    <property type="entry name" value="PDI_b_family"/>
    <property type="match status" value="1"/>
</dbReference>
<dbReference type="SUPFAM" id="SSF52833">
    <property type="entry name" value="Thioredoxin-like"/>
    <property type="match status" value="4"/>
</dbReference>
<dbReference type="InterPro" id="IPR013766">
    <property type="entry name" value="Thioredoxin_domain"/>
</dbReference>
<evidence type="ECO:0000256" key="10">
    <source>
        <dbReference type="ARBA" id="ARBA00023235"/>
    </source>
</evidence>
<evidence type="ECO:0000259" key="15">
    <source>
        <dbReference type="PROSITE" id="PS51352"/>
    </source>
</evidence>
<keyword evidence="9" id="KW-0325">Glycoprotein</keyword>
<keyword evidence="6" id="KW-0677">Repeat</keyword>
<keyword evidence="7" id="KW-0256">Endoplasmic reticulum</keyword>
<dbReference type="GO" id="GO:0034976">
    <property type="term" value="P:response to endoplasmic reticulum stress"/>
    <property type="evidence" value="ECO:0007669"/>
    <property type="project" value="UniProtKB-ARBA"/>
</dbReference>
<dbReference type="FunFam" id="3.40.30.10:FF:000150">
    <property type="entry name" value="Protein disulfide-isomerase"/>
    <property type="match status" value="1"/>
</dbReference>
<evidence type="ECO:0000256" key="12">
    <source>
        <dbReference type="PIRSR" id="PIRSR605792-51"/>
    </source>
</evidence>
<keyword evidence="11 12" id="KW-0676">Redox-active center</keyword>